<keyword evidence="2" id="KW-0813">Transport</keyword>
<proteinExistence type="inferred from homology"/>
<evidence type="ECO:0000256" key="4">
    <source>
        <dbReference type="ARBA" id="ARBA00030094"/>
    </source>
</evidence>
<dbReference type="GeneID" id="85493559"/>
<dbReference type="GO" id="GO:0016236">
    <property type="term" value="P:macroautophagy"/>
    <property type="evidence" value="ECO:0007669"/>
    <property type="project" value="UniProtKB-ARBA"/>
</dbReference>
<keyword evidence="6" id="KW-1185">Reference proteome</keyword>
<dbReference type="KEGG" id="ccac:CcaHIS019_0210500"/>
<keyword evidence="3" id="KW-0653">Protein transport</keyword>
<sequence length="187" mass="20851">MTEPLRSSTTKSGYVLPAIWSFPPFFTLQPNPSTQAHQIALWSELILGWAKHDRVFSVNVDSPEPGEVFSNAKIQRRLLPPALRQVLAHMAEQGTVVAETKGGSTYLLYWRKPEEWGQVIHDWVTDSGQTGSIMTFYEITDGDLSYSTEFIGLPASLLRRSLETLVKKGKAQLIRSGDGEGDGVRFL</sequence>
<dbReference type="Pfam" id="PF05871">
    <property type="entry name" value="ESCRT-II"/>
    <property type="match status" value="1"/>
</dbReference>
<dbReference type="InterPro" id="IPR008570">
    <property type="entry name" value="ESCRT-II_cplx_Vps25-sub"/>
</dbReference>
<dbReference type="SUPFAM" id="SSF46785">
    <property type="entry name" value="Winged helix' DNA-binding domain"/>
    <property type="match status" value="2"/>
</dbReference>
<dbReference type="GO" id="GO:0000814">
    <property type="term" value="C:ESCRT II complex"/>
    <property type="evidence" value="ECO:0007669"/>
    <property type="project" value="InterPro"/>
</dbReference>
<organism evidence="5 6">
    <name type="scientific">Cutaneotrichosporon cavernicola</name>
    <dbReference type="NCBI Taxonomy" id="279322"/>
    <lineage>
        <taxon>Eukaryota</taxon>
        <taxon>Fungi</taxon>
        <taxon>Dikarya</taxon>
        <taxon>Basidiomycota</taxon>
        <taxon>Agaricomycotina</taxon>
        <taxon>Tremellomycetes</taxon>
        <taxon>Trichosporonales</taxon>
        <taxon>Trichosporonaceae</taxon>
        <taxon>Cutaneotrichosporon</taxon>
    </lineage>
</organism>
<dbReference type="PANTHER" id="PTHR13149:SF0">
    <property type="entry name" value="VACUOLAR PROTEIN-SORTING-ASSOCIATED PROTEIN 25"/>
    <property type="match status" value="1"/>
</dbReference>
<dbReference type="Gene3D" id="1.10.10.10">
    <property type="entry name" value="Winged helix-like DNA-binding domain superfamily/Winged helix DNA-binding domain"/>
    <property type="match status" value="1"/>
</dbReference>
<dbReference type="GO" id="GO:0042803">
    <property type="term" value="F:protein homodimerization activity"/>
    <property type="evidence" value="ECO:0007669"/>
    <property type="project" value="TreeGrafter"/>
</dbReference>
<dbReference type="InterPro" id="IPR014041">
    <property type="entry name" value="ESCRT-II_cplx_Vps25-sub_N"/>
</dbReference>
<dbReference type="FunFam" id="1.10.10.10:FF:000141">
    <property type="entry name" value="vacuolar protein-sorting-associated protein 25"/>
    <property type="match status" value="1"/>
</dbReference>
<gene>
    <name evidence="5" type="ORF">CcaverHIS019_0210500</name>
</gene>
<evidence type="ECO:0000313" key="6">
    <source>
        <dbReference type="Proteomes" id="UP001233271"/>
    </source>
</evidence>
<reference evidence="5" key="1">
    <citation type="journal article" date="2023" name="BMC Genomics">
        <title>Chromosome-level genome assemblies of Cutaneotrichosporon spp. (Trichosporonales, Basidiomycota) reveal imbalanced evolution between nucleotide sequences and chromosome synteny.</title>
        <authorList>
            <person name="Kobayashi Y."/>
            <person name="Kayamori A."/>
            <person name="Aoki K."/>
            <person name="Shiwa Y."/>
            <person name="Matsutani M."/>
            <person name="Fujita N."/>
            <person name="Sugita T."/>
            <person name="Iwasaki W."/>
            <person name="Tanaka N."/>
            <person name="Takashima M."/>
        </authorList>
    </citation>
    <scope>NUCLEOTIDE SEQUENCE</scope>
    <source>
        <strain evidence="5">HIS019</strain>
    </source>
</reference>
<protein>
    <recommendedName>
        <fullName evidence="4">ESCRT-II complex subunit VPS25</fullName>
    </recommendedName>
</protein>
<dbReference type="AlphaFoldDB" id="A0AA48IIP9"/>
<dbReference type="RefSeq" id="XP_060454954.1">
    <property type="nucleotide sequence ID" value="XM_060598130.1"/>
</dbReference>
<dbReference type="Gene3D" id="1.10.10.570">
    <property type="entry name" value="Winged helix' DNA-binding domain. Chain C. Domain 1"/>
    <property type="match status" value="1"/>
</dbReference>
<dbReference type="PANTHER" id="PTHR13149">
    <property type="entry name" value="VACUOLAR PROTEIN SORTING-ASSOCIATED PROTEIN VPS25"/>
    <property type="match status" value="1"/>
</dbReference>
<dbReference type="EMBL" id="AP028213">
    <property type="protein sequence ID" value="BEI89688.1"/>
    <property type="molecule type" value="Genomic_DNA"/>
</dbReference>
<dbReference type="GO" id="GO:0043328">
    <property type="term" value="P:protein transport to vacuole involved in ubiquitin-dependent protein catabolic process via the multivesicular body sorting pathway"/>
    <property type="evidence" value="ECO:0007669"/>
    <property type="project" value="TreeGrafter"/>
</dbReference>
<accession>A0AA48IIP9</accession>
<dbReference type="Proteomes" id="UP001233271">
    <property type="component" value="Chromosome 2"/>
</dbReference>
<evidence type="ECO:0000256" key="3">
    <source>
        <dbReference type="ARBA" id="ARBA00022927"/>
    </source>
</evidence>
<dbReference type="InterPro" id="IPR036388">
    <property type="entry name" value="WH-like_DNA-bd_sf"/>
</dbReference>
<evidence type="ECO:0000256" key="1">
    <source>
        <dbReference type="ARBA" id="ARBA00009674"/>
    </source>
</evidence>
<comment type="similarity">
    <text evidence="1">Belongs to the VPS25 family.</text>
</comment>
<evidence type="ECO:0000313" key="5">
    <source>
        <dbReference type="EMBL" id="BEI89688.1"/>
    </source>
</evidence>
<dbReference type="InterPro" id="IPR036390">
    <property type="entry name" value="WH_DNA-bd_sf"/>
</dbReference>
<dbReference type="GO" id="GO:0005198">
    <property type="term" value="F:structural molecule activity"/>
    <property type="evidence" value="ECO:0007669"/>
    <property type="project" value="TreeGrafter"/>
</dbReference>
<evidence type="ECO:0000256" key="2">
    <source>
        <dbReference type="ARBA" id="ARBA00022448"/>
    </source>
</evidence>
<name>A0AA48IIP9_9TREE</name>